<evidence type="ECO:0000313" key="24">
    <source>
        <dbReference type="EMBL" id="GCB71731.1"/>
    </source>
</evidence>
<keyword evidence="13" id="KW-0325">Glycoprotein</keyword>
<evidence type="ECO:0000256" key="10">
    <source>
        <dbReference type="ARBA" id="ARBA00022989"/>
    </source>
</evidence>
<proteinExistence type="inferred from homology"/>
<comment type="caution">
    <text evidence="24">The sequence shown here is derived from an EMBL/GenBank/DDBJ whole genome shotgun (WGS) entry which is preliminary data.</text>
</comment>
<gene>
    <name evidence="24" type="ORF">scyTo_0001685</name>
</gene>
<keyword evidence="10 21" id="KW-1133">Transmembrane helix</keyword>
<evidence type="ECO:0000259" key="23">
    <source>
        <dbReference type="Pfam" id="PF01299"/>
    </source>
</evidence>
<dbReference type="GO" id="GO:0055037">
    <property type="term" value="C:recycling endosome"/>
    <property type="evidence" value="ECO:0007669"/>
    <property type="project" value="UniProtKB-SubCell"/>
</dbReference>
<evidence type="ECO:0000256" key="4">
    <source>
        <dbReference type="ARBA" id="ARBA00004279"/>
    </source>
</evidence>
<dbReference type="GO" id="GO:0030425">
    <property type="term" value="C:dendrite"/>
    <property type="evidence" value="ECO:0007669"/>
    <property type="project" value="UniProtKB-SubCell"/>
</dbReference>
<evidence type="ECO:0000256" key="17">
    <source>
        <dbReference type="ARBA" id="ARBA00053950"/>
    </source>
</evidence>
<evidence type="ECO:0000256" key="1">
    <source>
        <dbReference type="ARBA" id="ARBA00004151"/>
    </source>
</evidence>
<dbReference type="OMA" id="HIHISWN"/>
<evidence type="ECO:0000256" key="20">
    <source>
        <dbReference type="ARBA" id="ARBA00076257"/>
    </source>
</evidence>
<evidence type="ECO:0000256" key="12">
    <source>
        <dbReference type="ARBA" id="ARBA00023136"/>
    </source>
</evidence>
<evidence type="ECO:0000256" key="2">
    <source>
        <dbReference type="ARBA" id="ARBA00004158"/>
    </source>
</evidence>
<dbReference type="AlphaFoldDB" id="A0A401PF37"/>
<keyword evidence="15" id="KW-0968">Cytoplasmic vesicle</keyword>
<sequence length="281" mass="31415">METSRSHHHFSPAALHILAFILNVLPGAAAELETENLSGLSTDPYKDIFVVRENGTTCLMAEFAAKFSVAYDARASNYVDLITEQAGVSIPRGAEVMGKCGNNESELQISWLDSAYSFTLFFVKETRNMSTRQDHSWKINKLQFVYDLSDPGHFKDAASSGRHTATSRRLSLFVTPAGRSFKCEAQETISLISSDHQKVVTIILSQIHIQPFGIKRDFIFSEASKCVVDEQEQLEETLPLILGLTLGLLIVVILSVYHIHHKLTASSQVQLPRDRSEYKHM</sequence>
<evidence type="ECO:0000256" key="8">
    <source>
        <dbReference type="ARBA" id="ARBA00022729"/>
    </source>
</evidence>
<dbReference type="Pfam" id="PF01299">
    <property type="entry name" value="Lamp2-like_luminal"/>
    <property type="match status" value="1"/>
</dbReference>
<keyword evidence="12 21" id="KW-0472">Membrane</keyword>
<keyword evidence="14" id="KW-0966">Cell projection</keyword>
<evidence type="ECO:0000256" key="21">
    <source>
        <dbReference type="SAM" id="Phobius"/>
    </source>
</evidence>
<dbReference type="InterPro" id="IPR048528">
    <property type="entry name" value="Lamp2-like_luminal"/>
</dbReference>
<evidence type="ECO:0000256" key="15">
    <source>
        <dbReference type="ARBA" id="ARBA00023329"/>
    </source>
</evidence>
<evidence type="ECO:0000256" key="5">
    <source>
        <dbReference type="ARBA" id="ARBA00009644"/>
    </source>
</evidence>
<keyword evidence="8 22" id="KW-0732">Signal</keyword>
<evidence type="ECO:0000256" key="11">
    <source>
        <dbReference type="ARBA" id="ARBA00023018"/>
    </source>
</evidence>
<evidence type="ECO:0000256" key="22">
    <source>
        <dbReference type="SAM" id="SignalP"/>
    </source>
</evidence>
<comment type="function">
    <text evidence="17">Plays a role in short-term synaptic plasticity in a subset of GABAergic neurons in the brain.</text>
</comment>
<dbReference type="EMBL" id="BFAA01000387">
    <property type="protein sequence ID" value="GCB71731.1"/>
    <property type="molecule type" value="Genomic_DNA"/>
</dbReference>
<comment type="similarity">
    <text evidence="5">Belongs to the LAMP family.</text>
</comment>
<dbReference type="InterPro" id="IPR002000">
    <property type="entry name" value="Lysosome-assoc_membr_glycop"/>
</dbReference>
<evidence type="ECO:0000256" key="13">
    <source>
        <dbReference type="ARBA" id="ARBA00023180"/>
    </source>
</evidence>
<evidence type="ECO:0000256" key="18">
    <source>
        <dbReference type="ARBA" id="ARBA00060492"/>
    </source>
</evidence>
<keyword evidence="25" id="KW-1185">Reference proteome</keyword>
<name>A0A401PF37_SCYTO</name>
<evidence type="ECO:0000313" key="25">
    <source>
        <dbReference type="Proteomes" id="UP000288216"/>
    </source>
</evidence>
<dbReference type="GO" id="GO:0031901">
    <property type="term" value="C:early endosome membrane"/>
    <property type="evidence" value="ECO:0007669"/>
    <property type="project" value="UniProtKB-SubCell"/>
</dbReference>
<protein>
    <recommendedName>
        <fullName evidence="19">Lysosome-associated membrane glycoprotein 5</fullName>
    </recommendedName>
    <alternativeName>
        <fullName evidence="20">Lysosome-associated membrane protein 5</fullName>
    </alternativeName>
</protein>
<evidence type="ECO:0000256" key="14">
    <source>
        <dbReference type="ARBA" id="ARBA00023273"/>
    </source>
</evidence>
<organism evidence="24 25">
    <name type="scientific">Scyliorhinus torazame</name>
    <name type="common">Cloudy catshark</name>
    <name type="synonym">Catulus torazame</name>
    <dbReference type="NCBI Taxonomy" id="75743"/>
    <lineage>
        <taxon>Eukaryota</taxon>
        <taxon>Metazoa</taxon>
        <taxon>Chordata</taxon>
        <taxon>Craniata</taxon>
        <taxon>Vertebrata</taxon>
        <taxon>Chondrichthyes</taxon>
        <taxon>Elasmobranchii</taxon>
        <taxon>Galeomorphii</taxon>
        <taxon>Galeoidea</taxon>
        <taxon>Carcharhiniformes</taxon>
        <taxon>Scyliorhinidae</taxon>
        <taxon>Scyliorhinus</taxon>
    </lineage>
</organism>
<dbReference type="GO" id="GO:0033116">
    <property type="term" value="C:endoplasmic reticulum-Golgi intermediate compartment membrane"/>
    <property type="evidence" value="ECO:0007669"/>
    <property type="project" value="UniProtKB-SubCell"/>
</dbReference>
<dbReference type="GO" id="GO:0031902">
    <property type="term" value="C:late endosome membrane"/>
    <property type="evidence" value="ECO:0007669"/>
    <property type="project" value="TreeGrafter"/>
</dbReference>
<keyword evidence="7 21" id="KW-0812">Transmembrane</keyword>
<dbReference type="GO" id="GO:0032584">
    <property type="term" value="C:growth cone membrane"/>
    <property type="evidence" value="ECO:0007669"/>
    <property type="project" value="UniProtKB-SubCell"/>
</dbReference>
<evidence type="ECO:0000256" key="9">
    <source>
        <dbReference type="ARBA" id="ARBA00022753"/>
    </source>
</evidence>
<accession>A0A401PF37</accession>
<keyword evidence="11" id="KW-0770">Synapse</keyword>
<dbReference type="GO" id="GO:0072594">
    <property type="term" value="P:establishment of protein localization to organelle"/>
    <property type="evidence" value="ECO:0007669"/>
    <property type="project" value="TreeGrafter"/>
</dbReference>
<reference evidence="24 25" key="1">
    <citation type="journal article" date="2018" name="Nat. Ecol. Evol.">
        <title>Shark genomes provide insights into elasmobranch evolution and the origin of vertebrates.</title>
        <authorList>
            <person name="Hara Y"/>
            <person name="Yamaguchi K"/>
            <person name="Onimaru K"/>
            <person name="Kadota M"/>
            <person name="Koyanagi M"/>
            <person name="Keeley SD"/>
            <person name="Tatsumi K"/>
            <person name="Tanaka K"/>
            <person name="Motone F"/>
            <person name="Kageyama Y"/>
            <person name="Nozu R"/>
            <person name="Adachi N"/>
            <person name="Nishimura O"/>
            <person name="Nakagawa R"/>
            <person name="Tanegashima C"/>
            <person name="Kiyatake I"/>
            <person name="Matsumoto R"/>
            <person name="Murakumo K"/>
            <person name="Nishida K"/>
            <person name="Terakita A"/>
            <person name="Kuratani S"/>
            <person name="Sato K"/>
            <person name="Hyodo S Kuraku.S."/>
        </authorList>
    </citation>
    <scope>NUCLEOTIDE SEQUENCE [LARGE SCALE GENOMIC DNA]</scope>
</reference>
<dbReference type="Gene3D" id="2.40.160.110">
    <property type="match status" value="1"/>
</dbReference>
<dbReference type="OrthoDB" id="6248302at2759"/>
<evidence type="ECO:0000256" key="3">
    <source>
        <dbReference type="ARBA" id="ARBA00004172"/>
    </source>
</evidence>
<dbReference type="GO" id="GO:0005765">
    <property type="term" value="C:lysosomal membrane"/>
    <property type="evidence" value="ECO:0007669"/>
    <property type="project" value="TreeGrafter"/>
</dbReference>
<dbReference type="PANTHER" id="PTHR11506">
    <property type="entry name" value="LYSOSOME-ASSOCIATED MEMBRANE GLYCOPROTEIN"/>
    <property type="match status" value="1"/>
</dbReference>
<evidence type="ECO:0000256" key="6">
    <source>
        <dbReference type="ARBA" id="ARBA00022475"/>
    </source>
</evidence>
<dbReference type="Proteomes" id="UP000288216">
    <property type="component" value="Unassembled WGS sequence"/>
</dbReference>
<dbReference type="PANTHER" id="PTHR11506:SF35">
    <property type="entry name" value="LYSOSOME-ASSOCIATED MEMBRANE GLYCOPROTEIN 5"/>
    <property type="match status" value="1"/>
</dbReference>
<feature type="domain" description="Lysosome-associated membrane glycoprotein 2-like luminal" evidence="23">
    <location>
        <begin position="47"/>
        <end position="214"/>
    </location>
</feature>
<keyword evidence="6" id="KW-1003">Cell membrane</keyword>
<keyword evidence="9" id="KW-0967">Endosome</keyword>
<dbReference type="InterPro" id="IPR018134">
    <property type="entry name" value="LAMP_CS"/>
</dbReference>
<feature type="chain" id="PRO_5019056398" description="Lysosome-associated membrane glycoprotein 5" evidence="22">
    <location>
        <begin position="31"/>
        <end position="281"/>
    </location>
</feature>
<evidence type="ECO:0000256" key="19">
    <source>
        <dbReference type="ARBA" id="ARBA00074379"/>
    </source>
</evidence>
<dbReference type="PROSITE" id="PS00310">
    <property type="entry name" value="LAMP_1"/>
    <property type="match status" value="1"/>
</dbReference>
<dbReference type="FunFam" id="2.40.160.110:FF:000002">
    <property type="entry name" value="lysosome-associated membrane glycoprotein 5 isoform X1"/>
    <property type="match status" value="1"/>
</dbReference>
<dbReference type="STRING" id="75743.A0A401PF37"/>
<feature type="signal peptide" evidence="22">
    <location>
        <begin position="1"/>
        <end position="30"/>
    </location>
</feature>
<dbReference type="GO" id="GO:0030672">
    <property type="term" value="C:synaptic vesicle membrane"/>
    <property type="evidence" value="ECO:0007669"/>
    <property type="project" value="UniProtKB-SubCell"/>
</dbReference>
<feature type="transmembrane region" description="Helical" evidence="21">
    <location>
        <begin position="238"/>
        <end position="257"/>
    </location>
</feature>
<comment type="subcellular location">
    <subcellularLocation>
        <location evidence="4">Cell projection</location>
        <location evidence="4">Dendrite</location>
    </subcellularLocation>
    <subcellularLocation>
        <location evidence="18">Cell projection</location>
        <location evidence="18">Growth cone membrane</location>
        <topology evidence="18">Single-pass type I membrane protein</topology>
    </subcellularLocation>
    <subcellularLocation>
        <location evidence="16">Cytoplasmic vesicle</location>
        <location evidence="16">Secretory vesicle</location>
        <location evidence="16">Synaptic vesicle membrane</location>
        <topology evidence="16">Single-pass type I membrane protein</topology>
    </subcellularLocation>
    <subcellularLocation>
        <location evidence="2">Early endosome membrane</location>
        <topology evidence="2">Single-pass type I membrane protein</topology>
    </subcellularLocation>
    <subcellularLocation>
        <location evidence="1">Endoplasmic reticulum-Golgi intermediate compartment membrane</location>
        <topology evidence="1">Single-pass type I membrane protein</topology>
    </subcellularLocation>
    <subcellularLocation>
        <location evidence="3">Recycling endosome</location>
    </subcellularLocation>
</comment>
<evidence type="ECO:0000256" key="16">
    <source>
        <dbReference type="ARBA" id="ARBA00029428"/>
    </source>
</evidence>
<evidence type="ECO:0000256" key="7">
    <source>
        <dbReference type="ARBA" id="ARBA00022692"/>
    </source>
</evidence>